<dbReference type="PROSITE" id="PS50144">
    <property type="entry name" value="MATH"/>
    <property type="match status" value="1"/>
</dbReference>
<dbReference type="InterPro" id="IPR001841">
    <property type="entry name" value="Znf_RING"/>
</dbReference>
<feature type="compositionally biased region" description="Basic and acidic residues" evidence="6">
    <location>
        <begin position="204"/>
        <end position="221"/>
    </location>
</feature>
<keyword evidence="5" id="KW-0863">Zinc-finger</keyword>
<dbReference type="Gene3D" id="3.90.70.10">
    <property type="entry name" value="Cysteine proteinases"/>
    <property type="match status" value="1"/>
</dbReference>
<evidence type="ECO:0000256" key="1">
    <source>
        <dbReference type="ARBA" id="ARBA00004496"/>
    </source>
</evidence>
<feature type="compositionally biased region" description="Pro residues" evidence="6">
    <location>
        <begin position="33"/>
        <end position="44"/>
    </location>
</feature>
<dbReference type="InterPro" id="IPR038765">
    <property type="entry name" value="Papain-like_cys_pep_sf"/>
</dbReference>
<dbReference type="Pfam" id="PF22486">
    <property type="entry name" value="MATH_2"/>
    <property type="match status" value="1"/>
</dbReference>
<feature type="domain" description="RING-type" evidence="7">
    <location>
        <begin position="1359"/>
        <end position="1394"/>
    </location>
</feature>
<dbReference type="Proteomes" id="UP001578633">
    <property type="component" value="Chromosome 8"/>
</dbReference>
<dbReference type="EMBL" id="JBHGVX010000008">
    <property type="protein sequence ID" value="KAL1793556.1"/>
    <property type="molecule type" value="Genomic_DNA"/>
</dbReference>
<dbReference type="Pfam" id="PF02493">
    <property type="entry name" value="MORN"/>
    <property type="match status" value="4"/>
</dbReference>
<evidence type="ECO:0000313" key="10">
    <source>
        <dbReference type="Proteomes" id="UP001578633"/>
    </source>
</evidence>
<keyword evidence="2" id="KW-0963">Cytoplasm</keyword>
<feature type="domain" description="MATH" evidence="8">
    <location>
        <begin position="241"/>
        <end position="461"/>
    </location>
</feature>
<reference evidence="9 10" key="1">
    <citation type="submission" date="2024-09" db="EMBL/GenBank/DDBJ databases">
        <title>T2T genomes of carrot and Alternaria dauci and their utility for understanding host-pathogen interaction during carrot leaf blight disease.</title>
        <authorList>
            <person name="Liu W."/>
            <person name="Xu S."/>
            <person name="Ou C."/>
            <person name="Liu X."/>
            <person name="Zhuang F."/>
            <person name="Deng X.W."/>
        </authorList>
    </citation>
    <scope>NUCLEOTIDE SEQUENCE [LARGE SCALE GENOMIC DNA]</scope>
    <source>
        <strain evidence="9 10">A2016</strain>
    </source>
</reference>
<dbReference type="PANTHER" id="PTHR43215:SF14">
    <property type="entry name" value="RADIAL SPOKE HEAD 1 HOMOLOG"/>
    <property type="match status" value="1"/>
</dbReference>
<feature type="compositionally biased region" description="Acidic residues" evidence="6">
    <location>
        <begin position="94"/>
        <end position="108"/>
    </location>
</feature>
<dbReference type="InterPro" id="IPR003409">
    <property type="entry name" value="MORN"/>
</dbReference>
<keyword evidence="4" id="KW-0833">Ubl conjugation pathway</keyword>
<sequence>MSVSVEPALHFSQQLSSPPHSPDHVLHAHTPASPHPPPPPPPPAAETDMNAPTSTDTMPSTGQNHDRGDAEMQDGDEPARRDASTNTIAVEISAIDEDAMDVTPDIEAELLLPNGSSEAQETTTTTPASPAPVPDDTTETVFPTDPPPPVHPHALPSPIDPSTQPPPPPPPVDPPRSDSGSSDDEDGLPPWHPLPEDLSSPDEGELKEIEERGEHSALDHEYWEGEAFKSLEHPEYTPGETGRIHWAIDAYNGTKDKQNHEVVMKSEIVTIGGHQWQIKFYPKGNDSDYLSVYLECLSVQDSKDNKGDDFTKDVPSGEAVTPKGEKKADEVTVTAENTPADGATKASAQVENLAQDRRDSVKSASGGVQKPMVTQHTPLPLLGSKKMPKRNSVAAQISVVLYNPTEPRVNYSRTALHRFCNGSPDWGWTRFHGPHYDISRRIPGQRMALLRDDKLAFTAYIRVVEDQTDCLWEHPIRENPWDSFAMTGLQGLMLGENASAPGGNMISAISSWILFKPFRDLLYSINVPDPNDEPFIRPKPLTSALQQVLYMLRTQVEPGAGPVALDDIIDALEWYRIHEGLDKLDVIETWEVLRLKLEEELQGTPYAARLEAICGPKRDYSTGRPSYRVPVEGVDSMQDAVNQSPDLIIPGQPLPELLTIELDRHKFDSVKTRSHVKVLNKVTLDNRIVVADTPYILYGFVVHKQTLQSYVYQPILRPEGPKSRWYSYSDSKDENHVRCLAKREAVDAHEGKVGSTQIIGNDPVAYIAMYVRDDVARSAFVSDGESERWNVPEWLKLEVESKKNPNSLPPMPLPPIGGPNSALDQEERKEVIAEPSKSLDFRVIESRAYLEHEGPGVFDAFDAQWEADNSKHIHTLSLSSRDGCKDIREKVAGVLTDVKDPRQIKFWFLDPTRGAFDRPNFLSTGIIEFSAGSYNRYTETNGWTLEVPPSACRTIWVHITDFEKLPELPKGEEKVPEVSHQSTSSSSLQGVGAELDAIQVVESAVEPSSSTPPPQTPQPLEDTPMRDSDEPAAAQSEQLQPHASEVDAPPPPPSAINTGSNDMAMLEVEQTPAIDPPAVDVLIPSAGPGDTEMGGTQEDIFPPPPPPVETPVQHLQPPPPMRSRTPEPPPDEIYFFLKFWNPEKQTLEGRGSHIALKSARVDETVVALLGLEDKKKMEMYEEDELTNTRSLKHRRNFAQVDLHNACIIIVALPLSAEKRNALAARAAFADPQSYLQFRAFARNFPHKLQGHFTYNYFSSEYYKGEIVNGFAHGHGTKIYHSGATYNGSFRLGQRYGHGLYTFQNGDTYDGDWVDNQQHGTGTYVEAANGNTYVGGWQNDKKFGEGVTHWKNAQESERLCRICWDGDAEAAFYDCGHVVACLTCAREVQNCPVCRKRVLSSMKLYYVA</sequence>
<dbReference type="InterPro" id="IPR008974">
    <property type="entry name" value="TRAF-like"/>
</dbReference>
<feature type="region of interest" description="Disordered" evidence="6">
    <location>
        <begin position="1"/>
        <end position="221"/>
    </location>
</feature>
<feature type="compositionally biased region" description="Pro residues" evidence="6">
    <location>
        <begin position="807"/>
        <end position="817"/>
    </location>
</feature>
<dbReference type="SUPFAM" id="SSF54001">
    <property type="entry name" value="Cysteine proteinases"/>
    <property type="match status" value="1"/>
</dbReference>
<dbReference type="Gene3D" id="2.60.210.10">
    <property type="entry name" value="Apoptosis, Tumor Necrosis Factor Receptor Associated Protein 2, Chain A"/>
    <property type="match status" value="1"/>
</dbReference>
<feature type="region of interest" description="Disordered" evidence="6">
    <location>
        <begin position="968"/>
        <end position="990"/>
    </location>
</feature>
<dbReference type="SMART" id="SM00698">
    <property type="entry name" value="MORN"/>
    <property type="match status" value="4"/>
</dbReference>
<evidence type="ECO:0000313" key="9">
    <source>
        <dbReference type="EMBL" id="KAL1793556.1"/>
    </source>
</evidence>
<dbReference type="GeneID" id="96088860"/>
<keyword evidence="3" id="KW-0677">Repeat</keyword>
<feature type="region of interest" description="Disordered" evidence="6">
    <location>
        <begin position="1003"/>
        <end position="1060"/>
    </location>
</feature>
<evidence type="ECO:0000259" key="7">
    <source>
        <dbReference type="PROSITE" id="PS50089"/>
    </source>
</evidence>
<organism evidence="9 10">
    <name type="scientific">Alternaria dauci</name>
    <dbReference type="NCBI Taxonomy" id="48095"/>
    <lineage>
        <taxon>Eukaryota</taxon>
        <taxon>Fungi</taxon>
        <taxon>Dikarya</taxon>
        <taxon>Ascomycota</taxon>
        <taxon>Pezizomycotina</taxon>
        <taxon>Dothideomycetes</taxon>
        <taxon>Pleosporomycetidae</taxon>
        <taxon>Pleosporales</taxon>
        <taxon>Pleosporineae</taxon>
        <taxon>Pleosporaceae</taxon>
        <taxon>Alternaria</taxon>
        <taxon>Alternaria sect. Porri</taxon>
    </lineage>
</organism>
<evidence type="ECO:0000256" key="4">
    <source>
        <dbReference type="ARBA" id="ARBA00022786"/>
    </source>
</evidence>
<dbReference type="InterPro" id="IPR002083">
    <property type="entry name" value="MATH/TRAF_dom"/>
</dbReference>
<comment type="caution">
    <text evidence="9">The sequence shown here is derived from an EMBL/GenBank/DDBJ whole genome shotgun (WGS) entry which is preliminary data.</text>
</comment>
<dbReference type="SUPFAM" id="SSF82185">
    <property type="entry name" value="Histone H3 K4-specific methyltransferase SET7/9 N-terminal domain"/>
    <property type="match status" value="1"/>
</dbReference>
<evidence type="ECO:0000256" key="5">
    <source>
        <dbReference type="PROSITE-ProRule" id="PRU00175"/>
    </source>
</evidence>
<feature type="region of interest" description="Disordered" evidence="6">
    <location>
        <begin position="1105"/>
        <end position="1125"/>
    </location>
</feature>
<dbReference type="Gene3D" id="3.30.40.10">
    <property type="entry name" value="Zinc/RING finger domain, C3HC4 (zinc finger)"/>
    <property type="match status" value="1"/>
</dbReference>
<keyword evidence="5" id="KW-0862">Zinc</keyword>
<evidence type="ECO:0000256" key="2">
    <source>
        <dbReference type="ARBA" id="ARBA00022490"/>
    </source>
</evidence>
<feature type="region of interest" description="Disordered" evidence="6">
    <location>
        <begin position="304"/>
        <end position="386"/>
    </location>
</feature>
<dbReference type="InterPro" id="IPR013083">
    <property type="entry name" value="Znf_RING/FYVE/PHD"/>
</dbReference>
<dbReference type="Pfam" id="PF12436">
    <property type="entry name" value="USP7_ICP0_bdg"/>
    <property type="match status" value="1"/>
</dbReference>
<feature type="compositionally biased region" description="Low complexity" evidence="6">
    <location>
        <begin position="978"/>
        <end position="987"/>
    </location>
</feature>
<dbReference type="CDD" id="cd16510">
    <property type="entry name" value="RING-HC_IAPs"/>
    <property type="match status" value="1"/>
</dbReference>
<dbReference type="PROSITE" id="PS50089">
    <property type="entry name" value="ZF_RING_2"/>
    <property type="match status" value="1"/>
</dbReference>
<dbReference type="SMART" id="SM00184">
    <property type="entry name" value="RING"/>
    <property type="match status" value="1"/>
</dbReference>
<evidence type="ECO:0000256" key="3">
    <source>
        <dbReference type="ARBA" id="ARBA00022737"/>
    </source>
</evidence>
<dbReference type="PANTHER" id="PTHR43215">
    <property type="entry name" value="RADIAL SPOKE HEAD 1 HOMOLOG"/>
    <property type="match status" value="1"/>
</dbReference>
<keyword evidence="5" id="KW-0479">Metal-binding</keyword>
<keyword evidence="10" id="KW-1185">Reference proteome</keyword>
<dbReference type="Gene3D" id="2.20.110.10">
    <property type="entry name" value="Histone H3 K4-specific methyltransferase SET7/9 N-terminal domain"/>
    <property type="match status" value="1"/>
</dbReference>
<dbReference type="SUPFAM" id="SSF49599">
    <property type="entry name" value="TRAF domain-like"/>
    <property type="match status" value="1"/>
</dbReference>
<dbReference type="CDD" id="cd02257">
    <property type="entry name" value="Peptidase_C19"/>
    <property type="match status" value="1"/>
</dbReference>
<comment type="subcellular location">
    <subcellularLocation>
        <location evidence="1">Cytoplasm</location>
    </subcellularLocation>
</comment>
<gene>
    <name evidence="9" type="ORF">ACET3X_008538</name>
</gene>
<proteinExistence type="predicted"/>
<feature type="compositionally biased region" description="Basic and acidic residues" evidence="6">
    <location>
        <begin position="968"/>
        <end position="977"/>
    </location>
</feature>
<dbReference type="InterPro" id="IPR024729">
    <property type="entry name" value="USP7_ICP0-binding_dom"/>
</dbReference>
<evidence type="ECO:0000256" key="6">
    <source>
        <dbReference type="SAM" id="MobiDB-lite"/>
    </source>
</evidence>
<name>A0ABR3UAM9_9PLEO</name>
<dbReference type="Pfam" id="PF13920">
    <property type="entry name" value="zf-C3HC4_3"/>
    <property type="match status" value="1"/>
</dbReference>
<feature type="compositionally biased region" description="Pro residues" evidence="6">
    <location>
        <begin position="163"/>
        <end position="174"/>
    </location>
</feature>
<feature type="compositionally biased region" description="Polar residues" evidence="6">
    <location>
        <begin position="50"/>
        <end position="63"/>
    </location>
</feature>
<dbReference type="SUPFAM" id="SSF57850">
    <property type="entry name" value="RING/U-box"/>
    <property type="match status" value="1"/>
</dbReference>
<dbReference type="RefSeq" id="XP_069304140.1">
    <property type="nucleotide sequence ID" value="XM_069454722.1"/>
</dbReference>
<accession>A0ABR3UAM9</accession>
<feature type="region of interest" description="Disordered" evidence="6">
    <location>
        <begin position="805"/>
        <end position="824"/>
    </location>
</feature>
<evidence type="ECO:0000259" key="8">
    <source>
        <dbReference type="PROSITE" id="PS50144"/>
    </source>
</evidence>
<protein>
    <submittedName>
        <fullName evidence="9">Uncharacterized protein</fullName>
    </submittedName>
</protein>
<dbReference type="Gene3D" id="3.10.20.90">
    <property type="entry name" value="Phosphatidylinositol 3-kinase Catalytic Subunit, Chain A, domain 1"/>
    <property type="match status" value="1"/>
</dbReference>